<feature type="transmembrane region" description="Helical" evidence="7">
    <location>
        <begin position="241"/>
        <end position="257"/>
    </location>
</feature>
<evidence type="ECO:0000259" key="8">
    <source>
        <dbReference type="Pfam" id="PF01757"/>
    </source>
</evidence>
<comment type="subcellular location">
    <subcellularLocation>
        <location evidence="1">Cell membrane</location>
        <topology evidence="1">Multi-pass membrane protein</topology>
    </subcellularLocation>
</comment>
<feature type="transmembrane region" description="Helical" evidence="7">
    <location>
        <begin position="298"/>
        <end position="320"/>
    </location>
</feature>
<dbReference type="GO" id="GO:0016413">
    <property type="term" value="F:O-acetyltransferase activity"/>
    <property type="evidence" value="ECO:0007669"/>
    <property type="project" value="TreeGrafter"/>
</dbReference>
<feature type="transmembrane region" description="Helical" evidence="7">
    <location>
        <begin position="115"/>
        <end position="136"/>
    </location>
</feature>
<keyword evidence="10" id="KW-1185">Reference proteome</keyword>
<dbReference type="OrthoDB" id="1072135at2"/>
<dbReference type="STRING" id="48727.SAMN05192555_10356"/>
<dbReference type="AlphaFoldDB" id="A0A1G9I4G0"/>
<evidence type="ECO:0000256" key="4">
    <source>
        <dbReference type="ARBA" id="ARBA00022692"/>
    </source>
</evidence>
<feature type="transmembrane region" description="Helical" evidence="7">
    <location>
        <begin position="75"/>
        <end position="95"/>
    </location>
</feature>
<reference evidence="10" key="1">
    <citation type="submission" date="2016-10" db="EMBL/GenBank/DDBJ databases">
        <authorList>
            <person name="Varghese N."/>
            <person name="Submissions S."/>
        </authorList>
    </citation>
    <scope>NUCLEOTIDE SEQUENCE [LARGE SCALE GENOMIC DNA]</scope>
    <source>
        <strain evidence="10">AAP</strain>
    </source>
</reference>
<protein>
    <submittedName>
        <fullName evidence="9">Membrane-bound acyltransferase YfiQ, involved in biofilm formation</fullName>
    </submittedName>
</protein>
<gene>
    <name evidence="9" type="ORF">SAMN05192555_10356</name>
</gene>
<dbReference type="Pfam" id="PF01757">
    <property type="entry name" value="Acyl_transf_3"/>
    <property type="match status" value="1"/>
</dbReference>
<evidence type="ECO:0000313" key="10">
    <source>
        <dbReference type="Proteomes" id="UP000199107"/>
    </source>
</evidence>
<keyword evidence="5 7" id="KW-1133">Transmembrane helix</keyword>
<dbReference type="Proteomes" id="UP000199107">
    <property type="component" value="Unassembled WGS sequence"/>
</dbReference>
<keyword evidence="4 7" id="KW-0812">Transmembrane</keyword>
<feature type="transmembrane region" description="Helical" evidence="7">
    <location>
        <begin position="44"/>
        <end position="63"/>
    </location>
</feature>
<feature type="transmembrane region" description="Helical" evidence="7">
    <location>
        <begin position="217"/>
        <end position="235"/>
    </location>
</feature>
<dbReference type="RefSeq" id="WP_089657345.1">
    <property type="nucleotide sequence ID" value="NZ_FNGH01000003.1"/>
</dbReference>
<feature type="transmembrane region" description="Helical" evidence="7">
    <location>
        <begin position="177"/>
        <end position="196"/>
    </location>
</feature>
<dbReference type="GO" id="GO:0009246">
    <property type="term" value="P:enterobacterial common antigen biosynthetic process"/>
    <property type="evidence" value="ECO:0007669"/>
    <property type="project" value="TreeGrafter"/>
</dbReference>
<name>A0A1G9I4G0_9GAMM</name>
<proteinExistence type="inferred from homology"/>
<comment type="similarity">
    <text evidence="2">Belongs to the acyltransferase 3 family.</text>
</comment>
<feature type="transmembrane region" description="Helical" evidence="7">
    <location>
        <begin position="269"/>
        <end position="286"/>
    </location>
</feature>
<evidence type="ECO:0000313" key="9">
    <source>
        <dbReference type="EMBL" id="SDL19703.1"/>
    </source>
</evidence>
<keyword evidence="9" id="KW-0012">Acyltransferase</keyword>
<feature type="domain" description="Acyltransferase 3" evidence="8">
    <location>
        <begin position="6"/>
        <end position="316"/>
    </location>
</feature>
<keyword evidence="6 7" id="KW-0472">Membrane</keyword>
<keyword evidence="3" id="KW-1003">Cell membrane</keyword>
<evidence type="ECO:0000256" key="1">
    <source>
        <dbReference type="ARBA" id="ARBA00004651"/>
    </source>
</evidence>
<dbReference type="PANTHER" id="PTHR40074:SF2">
    <property type="entry name" value="O-ACETYLTRANSFERASE WECH"/>
    <property type="match status" value="1"/>
</dbReference>
<evidence type="ECO:0000256" key="7">
    <source>
        <dbReference type="SAM" id="Phobius"/>
    </source>
</evidence>
<accession>A0A1G9I4G0</accession>
<dbReference type="EMBL" id="FNGH01000003">
    <property type="protein sequence ID" value="SDL19703.1"/>
    <property type="molecule type" value="Genomic_DNA"/>
</dbReference>
<evidence type="ECO:0000256" key="2">
    <source>
        <dbReference type="ARBA" id="ARBA00007400"/>
    </source>
</evidence>
<dbReference type="GO" id="GO:0005886">
    <property type="term" value="C:plasma membrane"/>
    <property type="evidence" value="ECO:0007669"/>
    <property type="project" value="UniProtKB-SubCell"/>
</dbReference>
<evidence type="ECO:0000256" key="5">
    <source>
        <dbReference type="ARBA" id="ARBA00022989"/>
    </source>
</evidence>
<dbReference type="InterPro" id="IPR002656">
    <property type="entry name" value="Acyl_transf_3_dom"/>
</dbReference>
<evidence type="ECO:0000256" key="3">
    <source>
        <dbReference type="ARBA" id="ARBA00022475"/>
    </source>
</evidence>
<organism evidence="9 10">
    <name type="scientific">Franzmannia pantelleriensis</name>
    <dbReference type="NCBI Taxonomy" id="48727"/>
    <lineage>
        <taxon>Bacteria</taxon>
        <taxon>Pseudomonadati</taxon>
        <taxon>Pseudomonadota</taxon>
        <taxon>Gammaproteobacteria</taxon>
        <taxon>Oceanospirillales</taxon>
        <taxon>Halomonadaceae</taxon>
        <taxon>Franzmannia</taxon>
    </lineage>
</organism>
<sequence>MKRIEEIYWLRFYGCLAVFCFHFLDRLNQRYDNLYLDLARIPTVLGTPVFIFISIFLFSARYGSHIPDGFLANRIKYVMVPYVVYGLIYSTTNYLSVNAEGGELGFIDNFVEYMIYAGWHGYFLIIAMQFYVFYWVYTRYDLGRYLPAAPWLVLGSLISAGYWGLTRWFDVSPPGYLHWIVPVGWIYLFFLALVLVRHYPDLERVSALRQLANPGWLIIWVAVIVTLTFAGLLEYSSKESWVIPFFILFTLWLMRHLKDRPAPALVKKVNEYSFGIYLAHPLFFAVVDFADRFVHFSLPVYCLLLLVVGMAGSIWLNALVNRLDWGGMMFGKRLAIR</sequence>
<keyword evidence="9" id="KW-0808">Transferase</keyword>
<dbReference type="PANTHER" id="PTHR40074">
    <property type="entry name" value="O-ACETYLTRANSFERASE WECH"/>
    <property type="match status" value="1"/>
</dbReference>
<feature type="transmembrane region" description="Helical" evidence="7">
    <location>
        <begin position="148"/>
        <end position="165"/>
    </location>
</feature>
<feature type="transmembrane region" description="Helical" evidence="7">
    <location>
        <begin position="7"/>
        <end position="24"/>
    </location>
</feature>
<evidence type="ECO:0000256" key="6">
    <source>
        <dbReference type="ARBA" id="ARBA00023136"/>
    </source>
</evidence>